<sequence length="151" mass="17232">MIVVDRDIDGKTMKVELFYLGLDDAQKYGRFLVYSLFDFIWVTPTMTHTADFKIWSRKFPHGSSTIHNKGWSYEIGISGQLRHTSTSNTLKEEQTTTFSCPVHAKTKGEDPSWEEIVAALHNSFGITYRATPLQQNQHVFVRSQPPGPPKL</sequence>
<name>A0A8H7W368_9HELO</name>
<dbReference type="EMBL" id="JAFJYH010000220">
    <property type="protein sequence ID" value="KAG4415495.1"/>
    <property type="molecule type" value="Genomic_DNA"/>
</dbReference>
<dbReference type="OrthoDB" id="10429922at2759"/>
<accession>A0A8H7W368</accession>
<evidence type="ECO:0000313" key="2">
    <source>
        <dbReference type="Proteomes" id="UP000664132"/>
    </source>
</evidence>
<dbReference type="Proteomes" id="UP000664132">
    <property type="component" value="Unassembled WGS sequence"/>
</dbReference>
<organism evidence="1 2">
    <name type="scientific">Cadophora malorum</name>
    <dbReference type="NCBI Taxonomy" id="108018"/>
    <lineage>
        <taxon>Eukaryota</taxon>
        <taxon>Fungi</taxon>
        <taxon>Dikarya</taxon>
        <taxon>Ascomycota</taxon>
        <taxon>Pezizomycotina</taxon>
        <taxon>Leotiomycetes</taxon>
        <taxon>Helotiales</taxon>
        <taxon>Ploettnerulaceae</taxon>
        <taxon>Cadophora</taxon>
    </lineage>
</organism>
<dbReference type="AlphaFoldDB" id="A0A8H7W368"/>
<keyword evidence="2" id="KW-1185">Reference proteome</keyword>
<proteinExistence type="predicted"/>
<reference evidence="1" key="1">
    <citation type="submission" date="2021-02" db="EMBL/GenBank/DDBJ databases">
        <title>Genome sequence Cadophora malorum strain M34.</title>
        <authorList>
            <person name="Stefanovic E."/>
            <person name="Vu D."/>
            <person name="Scully C."/>
            <person name="Dijksterhuis J."/>
            <person name="Roader J."/>
            <person name="Houbraken J."/>
        </authorList>
    </citation>
    <scope>NUCLEOTIDE SEQUENCE</scope>
    <source>
        <strain evidence="1">M34</strain>
    </source>
</reference>
<comment type="caution">
    <text evidence="1">The sequence shown here is derived from an EMBL/GenBank/DDBJ whole genome shotgun (WGS) entry which is preliminary data.</text>
</comment>
<gene>
    <name evidence="1" type="ORF">IFR04_011367</name>
</gene>
<evidence type="ECO:0000313" key="1">
    <source>
        <dbReference type="EMBL" id="KAG4415495.1"/>
    </source>
</evidence>
<protein>
    <submittedName>
        <fullName evidence="1">Uncharacterized protein</fullName>
    </submittedName>
</protein>